<evidence type="ECO:0000256" key="2">
    <source>
        <dbReference type="ARBA" id="ARBA00022448"/>
    </source>
</evidence>
<evidence type="ECO:0000256" key="3">
    <source>
        <dbReference type="ARBA" id="ARBA00022475"/>
    </source>
</evidence>
<keyword evidence="8 14" id="KW-0472">Membrane</keyword>
<evidence type="ECO:0000256" key="1">
    <source>
        <dbReference type="ARBA" id="ARBA00004651"/>
    </source>
</evidence>
<dbReference type="GO" id="GO:0030322">
    <property type="term" value="P:stabilization of membrane potential"/>
    <property type="evidence" value="ECO:0007669"/>
    <property type="project" value="TreeGrafter"/>
</dbReference>
<dbReference type="PANTHER" id="PTHR11003">
    <property type="entry name" value="POTASSIUM CHANNEL, SUBFAMILY K"/>
    <property type="match status" value="1"/>
</dbReference>
<dbReference type="GO" id="GO:0005886">
    <property type="term" value="C:plasma membrane"/>
    <property type="evidence" value="ECO:0007669"/>
    <property type="project" value="UniProtKB-SubCell"/>
</dbReference>
<evidence type="ECO:0000256" key="4">
    <source>
        <dbReference type="ARBA" id="ARBA00022692"/>
    </source>
</evidence>
<dbReference type="Gene3D" id="1.10.287.70">
    <property type="match status" value="1"/>
</dbReference>
<evidence type="ECO:0000256" key="5">
    <source>
        <dbReference type="ARBA" id="ARBA00022958"/>
    </source>
</evidence>
<feature type="transmembrane region" description="Helical" evidence="14">
    <location>
        <begin position="30"/>
        <end position="52"/>
    </location>
</feature>
<evidence type="ECO:0000256" key="6">
    <source>
        <dbReference type="ARBA" id="ARBA00022989"/>
    </source>
</evidence>
<proteinExistence type="predicted"/>
<keyword evidence="4 14" id="KW-0812">Transmembrane</keyword>
<dbReference type="GeneTree" id="ENSGT00940000156147"/>
<evidence type="ECO:0000259" key="15">
    <source>
        <dbReference type="Pfam" id="PF07885"/>
    </source>
</evidence>
<dbReference type="AlphaFoldDB" id="A0A8C4NHS2"/>
<comment type="catalytic activity">
    <reaction evidence="13">
        <text>Cs(+)(in) = Cs(+)(out)</text>
        <dbReference type="Rhea" id="RHEA:78555"/>
        <dbReference type="ChEBI" id="CHEBI:49547"/>
    </reaction>
</comment>
<evidence type="ECO:0000256" key="11">
    <source>
        <dbReference type="ARBA" id="ARBA00034430"/>
    </source>
</evidence>
<dbReference type="GO" id="GO:0015271">
    <property type="term" value="F:outward rectifier potassium channel activity"/>
    <property type="evidence" value="ECO:0007669"/>
    <property type="project" value="TreeGrafter"/>
</dbReference>
<evidence type="ECO:0000256" key="8">
    <source>
        <dbReference type="ARBA" id="ARBA00023136"/>
    </source>
</evidence>
<protein>
    <recommendedName>
        <fullName evidence="15">Potassium channel domain-containing protein</fullName>
    </recommendedName>
</protein>
<evidence type="ECO:0000256" key="13">
    <source>
        <dbReference type="ARBA" id="ARBA00044691"/>
    </source>
</evidence>
<feature type="transmembrane region" description="Helical" evidence="14">
    <location>
        <begin position="141"/>
        <end position="161"/>
    </location>
</feature>
<organism evidence="16 17">
    <name type="scientific">Eptatretus burgeri</name>
    <name type="common">Inshore hagfish</name>
    <dbReference type="NCBI Taxonomy" id="7764"/>
    <lineage>
        <taxon>Eukaryota</taxon>
        <taxon>Metazoa</taxon>
        <taxon>Chordata</taxon>
        <taxon>Craniata</taxon>
        <taxon>Vertebrata</taxon>
        <taxon>Cyclostomata</taxon>
        <taxon>Myxini</taxon>
        <taxon>Myxiniformes</taxon>
        <taxon>Myxinidae</taxon>
        <taxon>Eptatretinae</taxon>
        <taxon>Eptatretus</taxon>
    </lineage>
</organism>
<dbReference type="GO" id="GO:0022841">
    <property type="term" value="F:potassium ion leak channel activity"/>
    <property type="evidence" value="ECO:0007669"/>
    <property type="project" value="TreeGrafter"/>
</dbReference>
<keyword evidence="17" id="KW-1185">Reference proteome</keyword>
<dbReference type="Proteomes" id="UP000694388">
    <property type="component" value="Unplaced"/>
</dbReference>
<keyword evidence="5" id="KW-0630">Potassium</keyword>
<feature type="transmembrane region" description="Helical" evidence="14">
    <location>
        <begin position="113"/>
        <end position="134"/>
    </location>
</feature>
<feature type="domain" description="Potassium channel" evidence="15">
    <location>
        <begin position="106"/>
        <end position="165"/>
    </location>
</feature>
<keyword evidence="7" id="KW-0406">Ion transport</keyword>
<reference evidence="16" key="2">
    <citation type="submission" date="2025-09" db="UniProtKB">
        <authorList>
            <consortium name="Ensembl"/>
        </authorList>
    </citation>
    <scope>IDENTIFICATION</scope>
</reference>
<dbReference type="OMA" id="GSHRYCA"/>
<dbReference type="Pfam" id="PF07885">
    <property type="entry name" value="Ion_trans_2"/>
    <property type="match status" value="1"/>
</dbReference>
<keyword evidence="2" id="KW-0813">Transport</keyword>
<name>A0A8C4NHS2_EPTBU</name>
<evidence type="ECO:0000256" key="14">
    <source>
        <dbReference type="SAM" id="Phobius"/>
    </source>
</evidence>
<dbReference type="Ensembl" id="ENSEBUT00000007411.1">
    <property type="protein sequence ID" value="ENSEBUP00000006945.1"/>
    <property type="gene ID" value="ENSEBUG00000004560.1"/>
</dbReference>
<dbReference type="InterPro" id="IPR013099">
    <property type="entry name" value="K_chnl_dom"/>
</dbReference>
<keyword evidence="6 14" id="KW-1133">Transmembrane helix</keyword>
<comment type="catalytic activity">
    <reaction evidence="12">
        <text>Rb(+)(in) = Rb(+)(out)</text>
        <dbReference type="Rhea" id="RHEA:78547"/>
        <dbReference type="ChEBI" id="CHEBI:49847"/>
    </reaction>
</comment>
<reference evidence="16" key="1">
    <citation type="submission" date="2025-08" db="UniProtKB">
        <authorList>
            <consortium name="Ensembl"/>
        </authorList>
    </citation>
    <scope>IDENTIFICATION</scope>
</reference>
<keyword evidence="3" id="KW-1003">Cell membrane</keyword>
<dbReference type="InterPro" id="IPR003976">
    <property type="entry name" value="2pore_dom_K_chnl_TREK"/>
</dbReference>
<dbReference type="InterPro" id="IPR003280">
    <property type="entry name" value="2pore_dom_K_chnl"/>
</dbReference>
<dbReference type="SUPFAM" id="SSF81324">
    <property type="entry name" value="Voltage-gated potassium channels"/>
    <property type="match status" value="1"/>
</dbReference>
<evidence type="ECO:0000313" key="16">
    <source>
        <dbReference type="Ensembl" id="ENSEBUP00000006945.1"/>
    </source>
</evidence>
<evidence type="ECO:0000256" key="9">
    <source>
        <dbReference type="ARBA" id="ARBA00023157"/>
    </source>
</evidence>
<keyword evidence="9" id="KW-1015">Disulfide bond</keyword>
<evidence type="ECO:0000256" key="12">
    <source>
        <dbReference type="ARBA" id="ARBA00044657"/>
    </source>
</evidence>
<dbReference type="PRINTS" id="PR01499">
    <property type="entry name" value="TREKCHANNEL"/>
</dbReference>
<sequence>MVWKLYSAAAAAVQEESEGRTGPTVMKWKTVLVLFTLVLSYLVAGGAVFQALEQHYEASQHAKLEQSKTEFLRKHTCVQSEELEELFKSMTEAISAGVSPLGSASNQSSHWELGSAFFFAGTVITTIGFGNIAPSTKWGRIFCIIYALLGIPLFGFLLAGVGDQLGTVFGKIIHRTQKAIVVCLILS</sequence>
<accession>A0A8C4NHS2</accession>
<evidence type="ECO:0000256" key="10">
    <source>
        <dbReference type="ARBA" id="ARBA00023303"/>
    </source>
</evidence>
<evidence type="ECO:0000313" key="17">
    <source>
        <dbReference type="Proteomes" id="UP000694388"/>
    </source>
</evidence>
<comment type="subcellular location">
    <subcellularLocation>
        <location evidence="1">Cell membrane</location>
        <topology evidence="1">Multi-pass membrane protein</topology>
    </subcellularLocation>
</comment>
<dbReference type="PANTHER" id="PTHR11003:SF334">
    <property type="entry name" value="FI03418P"/>
    <property type="match status" value="1"/>
</dbReference>
<comment type="catalytic activity">
    <reaction evidence="11">
        <text>K(+)(in) = K(+)(out)</text>
        <dbReference type="Rhea" id="RHEA:29463"/>
        <dbReference type="ChEBI" id="CHEBI:29103"/>
    </reaction>
</comment>
<keyword evidence="10" id="KW-0407">Ion channel</keyword>
<evidence type="ECO:0000256" key="7">
    <source>
        <dbReference type="ARBA" id="ARBA00023065"/>
    </source>
</evidence>